<name>E0VVY7_PEDHC</name>
<dbReference type="EMBL" id="DS235816">
    <property type="protein sequence ID" value="EEB17543.1"/>
    <property type="molecule type" value="Genomic_DNA"/>
</dbReference>
<proteinExistence type="predicted"/>
<dbReference type="OrthoDB" id="16692at2759"/>
<dbReference type="EnsemblMetazoa" id="PHUM471770-RA">
    <property type="protein sequence ID" value="PHUM471770-PA"/>
    <property type="gene ID" value="PHUM471770"/>
</dbReference>
<dbReference type="KEGG" id="phu:Phum_PHUM471770"/>
<dbReference type="GeneID" id="8238918"/>
<dbReference type="Proteomes" id="UP000009046">
    <property type="component" value="Unassembled WGS sequence"/>
</dbReference>
<dbReference type="RefSeq" id="XP_002430281.1">
    <property type="nucleotide sequence ID" value="XM_002430236.1"/>
</dbReference>
<reference evidence="2" key="3">
    <citation type="submission" date="2021-02" db="UniProtKB">
        <authorList>
            <consortium name="EnsemblMetazoa"/>
        </authorList>
    </citation>
    <scope>IDENTIFICATION</scope>
    <source>
        <strain evidence="2">USDA</strain>
    </source>
</reference>
<organism>
    <name type="scientific">Pediculus humanus subsp. corporis</name>
    <name type="common">Body louse</name>
    <dbReference type="NCBI Taxonomy" id="121224"/>
    <lineage>
        <taxon>Eukaryota</taxon>
        <taxon>Metazoa</taxon>
        <taxon>Ecdysozoa</taxon>
        <taxon>Arthropoda</taxon>
        <taxon>Hexapoda</taxon>
        <taxon>Insecta</taxon>
        <taxon>Pterygota</taxon>
        <taxon>Neoptera</taxon>
        <taxon>Paraneoptera</taxon>
        <taxon>Psocodea</taxon>
        <taxon>Troctomorpha</taxon>
        <taxon>Phthiraptera</taxon>
        <taxon>Anoplura</taxon>
        <taxon>Pediculidae</taxon>
        <taxon>Pediculus</taxon>
    </lineage>
</organism>
<dbReference type="InParanoid" id="E0VVY7"/>
<sequence>MGVCLSCCEPRIKSLQLYKPNCNCTLDSPTYGCRLDEKEREKIDKTEIPLQKVCYIKMANTISNIKMTNPIKNLVRWLQFRFDMYPFIE</sequence>
<dbReference type="EMBL" id="AAZO01005725">
    <property type="status" value="NOT_ANNOTATED_CDS"/>
    <property type="molecule type" value="Genomic_DNA"/>
</dbReference>
<dbReference type="CTD" id="8238918"/>
<evidence type="ECO:0000313" key="3">
    <source>
        <dbReference type="Proteomes" id="UP000009046"/>
    </source>
</evidence>
<evidence type="ECO:0000313" key="2">
    <source>
        <dbReference type="EnsemblMetazoa" id="PHUM471770-PA"/>
    </source>
</evidence>
<dbReference type="VEuPathDB" id="VectorBase:PHUM471770"/>
<dbReference type="AlphaFoldDB" id="E0VVY7"/>
<gene>
    <name evidence="2" type="primary">8238918</name>
    <name evidence="1" type="ORF">Phum_PHUM471770</name>
</gene>
<keyword evidence="3" id="KW-1185">Reference proteome</keyword>
<protein>
    <submittedName>
        <fullName evidence="1 2">Uncharacterized protein</fullName>
    </submittedName>
</protein>
<evidence type="ECO:0000313" key="1">
    <source>
        <dbReference type="EMBL" id="EEB17543.1"/>
    </source>
</evidence>
<dbReference type="HOGENOM" id="CLU_2457475_0_0_1"/>
<reference evidence="1" key="2">
    <citation type="submission" date="2007-04" db="EMBL/GenBank/DDBJ databases">
        <title>The genome of the human body louse.</title>
        <authorList>
            <consortium name="The Human Body Louse Genome Consortium"/>
            <person name="Kirkness E."/>
            <person name="Walenz B."/>
            <person name="Hass B."/>
            <person name="Bruggner R."/>
            <person name="Strausberg R."/>
        </authorList>
    </citation>
    <scope>NUCLEOTIDE SEQUENCE</scope>
    <source>
        <strain evidence="1">USDA</strain>
    </source>
</reference>
<reference evidence="1" key="1">
    <citation type="submission" date="2007-04" db="EMBL/GenBank/DDBJ databases">
        <title>Annotation of Pediculus humanus corporis strain USDA.</title>
        <authorList>
            <person name="Kirkness E."/>
            <person name="Hannick L."/>
            <person name="Hass B."/>
            <person name="Bruggner R."/>
            <person name="Lawson D."/>
            <person name="Bidwell S."/>
            <person name="Joardar V."/>
            <person name="Caler E."/>
            <person name="Walenz B."/>
            <person name="Inman J."/>
            <person name="Schobel S."/>
            <person name="Galinsky K."/>
            <person name="Amedeo P."/>
            <person name="Strausberg R."/>
        </authorList>
    </citation>
    <scope>NUCLEOTIDE SEQUENCE</scope>
    <source>
        <strain evidence="1">USDA</strain>
    </source>
</reference>
<accession>E0VVY7</accession>